<keyword evidence="4" id="KW-1185">Reference proteome</keyword>
<evidence type="ECO:0000313" key="4">
    <source>
        <dbReference type="Proteomes" id="UP000283530"/>
    </source>
</evidence>
<feature type="transmembrane region" description="Helical" evidence="2">
    <location>
        <begin position="67"/>
        <end position="95"/>
    </location>
</feature>
<gene>
    <name evidence="3" type="ORF">CKAN_00495100</name>
</gene>
<organism evidence="3 4">
    <name type="scientific">Cinnamomum micranthum f. kanehirae</name>
    <dbReference type="NCBI Taxonomy" id="337451"/>
    <lineage>
        <taxon>Eukaryota</taxon>
        <taxon>Viridiplantae</taxon>
        <taxon>Streptophyta</taxon>
        <taxon>Embryophyta</taxon>
        <taxon>Tracheophyta</taxon>
        <taxon>Spermatophyta</taxon>
        <taxon>Magnoliopsida</taxon>
        <taxon>Magnoliidae</taxon>
        <taxon>Laurales</taxon>
        <taxon>Lauraceae</taxon>
        <taxon>Cinnamomum</taxon>
    </lineage>
</organism>
<feature type="compositionally biased region" description="Acidic residues" evidence="1">
    <location>
        <begin position="24"/>
        <end position="35"/>
    </location>
</feature>
<dbReference type="OrthoDB" id="780524at2759"/>
<evidence type="ECO:0000313" key="3">
    <source>
        <dbReference type="EMBL" id="RWR76508.1"/>
    </source>
</evidence>
<dbReference type="EMBL" id="QPKB01000002">
    <property type="protein sequence ID" value="RWR76508.1"/>
    <property type="molecule type" value="Genomic_DNA"/>
</dbReference>
<dbReference type="PANTHER" id="PTHR33306">
    <property type="entry name" value="EXPRESSED PROTEIN-RELATED-RELATED"/>
    <property type="match status" value="1"/>
</dbReference>
<comment type="caution">
    <text evidence="3">The sequence shown here is derived from an EMBL/GenBank/DDBJ whole genome shotgun (WGS) entry which is preliminary data.</text>
</comment>
<dbReference type="AlphaFoldDB" id="A0A443NDF1"/>
<evidence type="ECO:0000256" key="1">
    <source>
        <dbReference type="SAM" id="MobiDB-lite"/>
    </source>
</evidence>
<feature type="transmembrane region" description="Helical" evidence="2">
    <location>
        <begin position="115"/>
        <end position="137"/>
    </location>
</feature>
<evidence type="ECO:0000256" key="2">
    <source>
        <dbReference type="SAM" id="Phobius"/>
    </source>
</evidence>
<protein>
    <recommendedName>
        <fullName evidence="5">Transmembrane protein</fullName>
    </recommendedName>
</protein>
<dbReference type="PANTHER" id="PTHR33306:SF1">
    <property type="entry name" value="EXPRESSED PROTEIN"/>
    <property type="match status" value="1"/>
</dbReference>
<reference evidence="3 4" key="1">
    <citation type="journal article" date="2019" name="Nat. Plants">
        <title>Stout camphor tree genome fills gaps in understanding of flowering plant genome evolution.</title>
        <authorList>
            <person name="Chaw S.M."/>
            <person name="Liu Y.C."/>
            <person name="Wu Y.W."/>
            <person name="Wang H.Y."/>
            <person name="Lin C.I."/>
            <person name="Wu C.S."/>
            <person name="Ke H.M."/>
            <person name="Chang L.Y."/>
            <person name="Hsu C.Y."/>
            <person name="Yang H.T."/>
            <person name="Sudianto E."/>
            <person name="Hsu M.H."/>
            <person name="Wu K.P."/>
            <person name="Wang L.N."/>
            <person name="Leebens-Mack J.H."/>
            <person name="Tsai I.J."/>
        </authorList>
    </citation>
    <scope>NUCLEOTIDE SEQUENCE [LARGE SCALE GENOMIC DNA]</scope>
    <source>
        <strain evidence="4">cv. Chaw 1501</strain>
        <tissue evidence="3">Young leaves</tissue>
    </source>
</reference>
<evidence type="ECO:0008006" key="5">
    <source>
        <dbReference type="Google" id="ProtNLM"/>
    </source>
</evidence>
<keyword evidence="2" id="KW-0472">Membrane</keyword>
<sequence length="152" mass="16273">MLFLKLFLFRRRRRSSSSSSEEREKEEEEEEEEMAEEGRGTPHGLLLALVLGIVVGSPFLIGDGGGAISDIITGIFGPAGLLLLPVILLILIHFLSSDRAAALSRIFSPTERQSIHSVGGSPVGVALFLLLILFLLYHRTSLFGPGGGGSGD</sequence>
<keyword evidence="2" id="KW-0812">Transmembrane</keyword>
<proteinExistence type="predicted"/>
<accession>A0A443NDF1</accession>
<feature type="transmembrane region" description="Helical" evidence="2">
    <location>
        <begin position="44"/>
        <end position="61"/>
    </location>
</feature>
<feature type="region of interest" description="Disordered" evidence="1">
    <location>
        <begin position="14"/>
        <end position="40"/>
    </location>
</feature>
<keyword evidence="2" id="KW-1133">Transmembrane helix</keyword>
<dbReference type="Proteomes" id="UP000283530">
    <property type="component" value="Unassembled WGS sequence"/>
</dbReference>
<name>A0A443NDF1_9MAGN</name>